<gene>
    <name evidence="1" type="ORF">PR048_019957</name>
</gene>
<organism evidence="1 2">
    <name type="scientific">Dryococelus australis</name>
    <dbReference type="NCBI Taxonomy" id="614101"/>
    <lineage>
        <taxon>Eukaryota</taxon>
        <taxon>Metazoa</taxon>
        <taxon>Ecdysozoa</taxon>
        <taxon>Arthropoda</taxon>
        <taxon>Hexapoda</taxon>
        <taxon>Insecta</taxon>
        <taxon>Pterygota</taxon>
        <taxon>Neoptera</taxon>
        <taxon>Polyneoptera</taxon>
        <taxon>Phasmatodea</taxon>
        <taxon>Verophasmatodea</taxon>
        <taxon>Anareolatae</taxon>
        <taxon>Phasmatidae</taxon>
        <taxon>Eurycanthinae</taxon>
        <taxon>Dryococelus</taxon>
    </lineage>
</organism>
<proteinExistence type="predicted"/>
<accession>A0ABQ9H4X5</accession>
<comment type="caution">
    <text evidence="1">The sequence shown here is derived from an EMBL/GenBank/DDBJ whole genome shotgun (WGS) entry which is preliminary data.</text>
</comment>
<reference evidence="1 2" key="1">
    <citation type="submission" date="2023-02" db="EMBL/GenBank/DDBJ databases">
        <title>LHISI_Scaffold_Assembly.</title>
        <authorList>
            <person name="Stuart O.P."/>
            <person name="Cleave R."/>
            <person name="Magrath M.J.L."/>
            <person name="Mikheyev A.S."/>
        </authorList>
    </citation>
    <scope>NUCLEOTIDE SEQUENCE [LARGE SCALE GENOMIC DNA]</scope>
    <source>
        <strain evidence="1">Daus_M_001</strain>
        <tissue evidence="1">Leg muscle</tissue>
    </source>
</reference>
<protein>
    <submittedName>
        <fullName evidence="1">Uncharacterized protein</fullName>
    </submittedName>
</protein>
<keyword evidence="2" id="KW-1185">Reference proteome</keyword>
<evidence type="ECO:0000313" key="1">
    <source>
        <dbReference type="EMBL" id="KAJ8879349.1"/>
    </source>
</evidence>
<dbReference type="EMBL" id="JARBHB010000007">
    <property type="protein sequence ID" value="KAJ8879349.1"/>
    <property type="molecule type" value="Genomic_DNA"/>
</dbReference>
<evidence type="ECO:0000313" key="2">
    <source>
        <dbReference type="Proteomes" id="UP001159363"/>
    </source>
</evidence>
<name>A0ABQ9H4X5_9NEOP</name>
<sequence>MDELGIRDWEIGAGGAAILLRHPTAILDLIDIQPRPMLPLATAHCNDNTTVDTSVQQHSYAAVVPSVSRKPLTRSSIIEYVQLAGIPRPWVRGQGHGCEVYVKVTHIQDGGRVTSQHSVRLAPGTSPQSPCARTYFLFYHCTSVYVGCVFFAKRFQDKLRFKTLWSRTTFVTGRPVVALSVGEPPIWVARASGFKFRVRRVNLEPVAQPHQIDKFSRLQLANLSCPPRTRLRCEVARARRRGAMRRQDTAAISDFDYTPPPLNAISGLSLVSPFPSFSWGESGLSCECMTAEEFRVLSVEVQYSGMDVHNWPCKRHAKFTAVMREIHLNLDKSTVKERAELSSVKEAMNFACSEYWNMTMTIGGSGGQGLCMLHASHMQKIALLRAGHTANTCHDVSTFYMLMLYAVLKTTRLTPRLTRFDSRWGPSQFSHVGIVPDHAAGRRALSGISLFHGSYIPALLDTYLEILDDEVSLI</sequence>
<dbReference type="Proteomes" id="UP001159363">
    <property type="component" value="Chromosome 6"/>
</dbReference>